<keyword evidence="9 11" id="KW-0472">Membrane</keyword>
<dbReference type="Pfam" id="PF00153">
    <property type="entry name" value="Mito_carr"/>
    <property type="match status" value="3"/>
</dbReference>
<keyword evidence="6" id="KW-0999">Mitochondrion inner membrane</keyword>
<dbReference type="GeneID" id="43579894"/>
<keyword evidence="14" id="KW-1185">Reference proteome</keyword>
<evidence type="ECO:0000313" key="14">
    <source>
        <dbReference type="Proteomes" id="UP000398389"/>
    </source>
</evidence>
<dbReference type="PROSITE" id="PS50920">
    <property type="entry name" value="SOLCAR"/>
    <property type="match status" value="3"/>
</dbReference>
<evidence type="ECO:0000256" key="6">
    <source>
        <dbReference type="ARBA" id="ARBA00022792"/>
    </source>
</evidence>
<dbReference type="FunFam" id="1.50.40.10:FF:000018">
    <property type="entry name" value="S-adenosylmethionine mitochondrial carrier protein-like"/>
    <property type="match status" value="1"/>
</dbReference>
<evidence type="ECO:0000256" key="10">
    <source>
        <dbReference type="ARBA" id="ARBA00073559"/>
    </source>
</evidence>
<dbReference type="RefSeq" id="XP_031851685.1">
    <property type="nucleotide sequence ID" value="XM_031995794.1"/>
</dbReference>
<gene>
    <name evidence="13" type="ORF">SAPINGB_P001071</name>
</gene>
<keyword evidence="5" id="KW-0677">Repeat</keyword>
<comment type="similarity">
    <text evidence="2 12">Belongs to the mitochondrial carrier (TC 2.A.29) family.</text>
</comment>
<evidence type="ECO:0000256" key="11">
    <source>
        <dbReference type="PROSITE-ProRule" id="PRU00282"/>
    </source>
</evidence>
<dbReference type="SUPFAM" id="SSF103506">
    <property type="entry name" value="Mitochondrial carrier"/>
    <property type="match status" value="1"/>
</dbReference>
<keyword evidence="4 11" id="KW-0812">Transmembrane</keyword>
<evidence type="ECO:0000256" key="3">
    <source>
        <dbReference type="ARBA" id="ARBA00022448"/>
    </source>
</evidence>
<dbReference type="Proteomes" id="UP000398389">
    <property type="component" value="Unassembled WGS sequence"/>
</dbReference>
<keyword evidence="7" id="KW-1133">Transmembrane helix</keyword>
<feature type="repeat" description="Solcar" evidence="11">
    <location>
        <begin position="190"/>
        <end position="273"/>
    </location>
</feature>
<evidence type="ECO:0000256" key="12">
    <source>
        <dbReference type="RuleBase" id="RU000488"/>
    </source>
</evidence>
<protein>
    <recommendedName>
        <fullName evidence="10">Putative mitochondrial carrier protein PET8</fullName>
    </recommendedName>
</protein>
<accession>A0A5E8BA18</accession>
<dbReference type="InterPro" id="IPR023395">
    <property type="entry name" value="MCP_dom_sf"/>
</dbReference>
<dbReference type="EMBL" id="CABVLU010000001">
    <property type="protein sequence ID" value="VVT46150.1"/>
    <property type="molecule type" value="Genomic_DNA"/>
</dbReference>
<sequence length="279" mass="29558">MIMDGNLVAASLIGGSLAGMSTDIAFFPIDTLKTRLQAKGGFWANGGWKGAYRGLGSAVVASAPGASLFFLSYESSKKILHPYAKKHIANEEIGSGLVHMISASIGEIAACSVRVPAEVIKQRAQASQFSSSVGAFKAILSNQSGEGVFRGLYRGWGSTILREIPFTAIQFPLYEYLKKTRAKALNVESVSPAEGAIAGSIAGGFAAALTTPLDVIKTRLMLNKTPIGIITLAKNILKEDGYGAFWKGIGPRTMWISAGGAIFLGTYEVARKYALMILE</sequence>
<evidence type="ECO:0000313" key="13">
    <source>
        <dbReference type="EMBL" id="VVT46150.1"/>
    </source>
</evidence>
<evidence type="ECO:0000256" key="2">
    <source>
        <dbReference type="ARBA" id="ARBA00006375"/>
    </source>
</evidence>
<evidence type="ECO:0000256" key="8">
    <source>
        <dbReference type="ARBA" id="ARBA00023128"/>
    </source>
</evidence>
<evidence type="ECO:0000256" key="4">
    <source>
        <dbReference type="ARBA" id="ARBA00022692"/>
    </source>
</evidence>
<name>A0A5E8BA18_9ASCO</name>
<feature type="repeat" description="Solcar" evidence="11">
    <location>
        <begin position="6"/>
        <end position="79"/>
    </location>
</feature>
<feature type="repeat" description="Solcar" evidence="11">
    <location>
        <begin position="94"/>
        <end position="180"/>
    </location>
</feature>
<comment type="subcellular location">
    <subcellularLocation>
        <location evidence="1">Mitochondrion inner membrane</location>
        <topology evidence="1">Multi-pass membrane protein</topology>
    </subcellularLocation>
</comment>
<dbReference type="GO" id="GO:0005743">
    <property type="term" value="C:mitochondrial inner membrane"/>
    <property type="evidence" value="ECO:0007669"/>
    <property type="project" value="UniProtKB-SubCell"/>
</dbReference>
<evidence type="ECO:0000256" key="9">
    <source>
        <dbReference type="ARBA" id="ARBA00023136"/>
    </source>
</evidence>
<evidence type="ECO:0000256" key="5">
    <source>
        <dbReference type="ARBA" id="ARBA00022737"/>
    </source>
</evidence>
<dbReference type="AlphaFoldDB" id="A0A5E8BA18"/>
<dbReference type="OrthoDB" id="276989at2759"/>
<proteinExistence type="inferred from homology"/>
<evidence type="ECO:0000256" key="1">
    <source>
        <dbReference type="ARBA" id="ARBA00004448"/>
    </source>
</evidence>
<keyword evidence="3 12" id="KW-0813">Transport</keyword>
<keyword evidence="8" id="KW-0496">Mitochondrion</keyword>
<evidence type="ECO:0000256" key="7">
    <source>
        <dbReference type="ARBA" id="ARBA00022989"/>
    </source>
</evidence>
<organism evidence="13 14">
    <name type="scientific">Magnusiomyces paraingens</name>
    <dbReference type="NCBI Taxonomy" id="2606893"/>
    <lineage>
        <taxon>Eukaryota</taxon>
        <taxon>Fungi</taxon>
        <taxon>Dikarya</taxon>
        <taxon>Ascomycota</taxon>
        <taxon>Saccharomycotina</taxon>
        <taxon>Dipodascomycetes</taxon>
        <taxon>Dipodascales</taxon>
        <taxon>Dipodascaceae</taxon>
        <taxon>Magnusiomyces</taxon>
    </lineage>
</organism>
<dbReference type="Gene3D" id="1.50.40.10">
    <property type="entry name" value="Mitochondrial carrier domain"/>
    <property type="match status" value="1"/>
</dbReference>
<dbReference type="InterPro" id="IPR018108">
    <property type="entry name" value="MCP_transmembrane"/>
</dbReference>
<reference evidence="13 14" key="1">
    <citation type="submission" date="2019-09" db="EMBL/GenBank/DDBJ databases">
        <authorList>
            <person name="Brejova B."/>
        </authorList>
    </citation>
    <scope>NUCLEOTIDE SEQUENCE [LARGE SCALE GENOMIC DNA]</scope>
</reference>
<dbReference type="PANTHER" id="PTHR45667">
    <property type="entry name" value="S-ADENOSYLMETHIONINE MITOCHONDRIAL CARRIER PROTEIN"/>
    <property type="match status" value="1"/>
</dbReference>